<dbReference type="OrthoDB" id="10389008at2759"/>
<accession>A0A0V1KQ18</accession>
<sequence length="110" mass="12553">MSTLLCIMLCNVSDFAFNGFLSSARSDADERVLGITCQQQDETTENIRTRQTITVTTKSPRGKISRPFQRSKTNTIRHHRLLLIFTYQPVYGSSYPMLPSSETTNILYNK</sequence>
<protein>
    <submittedName>
        <fullName evidence="1">Uncharacterized protein</fullName>
    </submittedName>
</protein>
<dbReference type="AlphaFoldDB" id="A0A0V1KQ18"/>
<name>A0A0V1KQ18_9BILA</name>
<evidence type="ECO:0000313" key="1">
    <source>
        <dbReference type="EMBL" id="KRZ49359.1"/>
    </source>
</evidence>
<dbReference type="Proteomes" id="UP000054721">
    <property type="component" value="Unassembled WGS sequence"/>
</dbReference>
<proteinExistence type="predicted"/>
<comment type="caution">
    <text evidence="1">The sequence shown here is derived from an EMBL/GenBank/DDBJ whole genome shotgun (WGS) entry which is preliminary data.</text>
</comment>
<keyword evidence="2" id="KW-1185">Reference proteome</keyword>
<evidence type="ECO:0000313" key="2">
    <source>
        <dbReference type="Proteomes" id="UP000054721"/>
    </source>
</evidence>
<dbReference type="EMBL" id="JYDW01000318">
    <property type="protein sequence ID" value="KRZ49359.1"/>
    <property type="molecule type" value="Genomic_DNA"/>
</dbReference>
<gene>
    <name evidence="1" type="ORF">T02_14172</name>
</gene>
<reference evidence="1 2" key="1">
    <citation type="submission" date="2015-05" db="EMBL/GenBank/DDBJ databases">
        <title>Evolution of Trichinella species and genotypes.</title>
        <authorList>
            <person name="Korhonen P.K."/>
            <person name="Edoardo P."/>
            <person name="Giuseppe L.R."/>
            <person name="Gasser R.B."/>
        </authorList>
    </citation>
    <scope>NUCLEOTIDE SEQUENCE [LARGE SCALE GENOMIC DNA]</scope>
    <source>
        <strain evidence="1">ISS10</strain>
    </source>
</reference>
<organism evidence="1 2">
    <name type="scientific">Trichinella nativa</name>
    <dbReference type="NCBI Taxonomy" id="6335"/>
    <lineage>
        <taxon>Eukaryota</taxon>
        <taxon>Metazoa</taxon>
        <taxon>Ecdysozoa</taxon>
        <taxon>Nematoda</taxon>
        <taxon>Enoplea</taxon>
        <taxon>Dorylaimia</taxon>
        <taxon>Trichinellida</taxon>
        <taxon>Trichinellidae</taxon>
        <taxon>Trichinella</taxon>
    </lineage>
</organism>